<dbReference type="PATRIC" id="fig|157838.3.peg.2486"/>
<name>A0A0Q3TKD3_9BACI</name>
<evidence type="ECO:0000313" key="3">
    <source>
        <dbReference type="Proteomes" id="UP000051888"/>
    </source>
</evidence>
<feature type="transmembrane region" description="Helical" evidence="1">
    <location>
        <begin position="33"/>
        <end position="59"/>
    </location>
</feature>
<dbReference type="OrthoDB" id="9921394at2"/>
<reference evidence="2 3" key="1">
    <citation type="submission" date="2015-09" db="EMBL/GenBank/DDBJ databases">
        <title>Genome sequencing project for genomic taxonomy and phylogenomics of Bacillus-like bacteria.</title>
        <authorList>
            <person name="Liu B."/>
            <person name="Wang J."/>
            <person name="Zhu Y."/>
            <person name="Liu G."/>
            <person name="Chen Q."/>
            <person name="Chen Z."/>
            <person name="Lan J."/>
            <person name="Che J."/>
            <person name="Ge C."/>
            <person name="Shi H."/>
            <person name="Pan Z."/>
            <person name="Liu X."/>
        </authorList>
    </citation>
    <scope>NUCLEOTIDE SEQUENCE [LARGE SCALE GENOMIC DNA]</scope>
    <source>
        <strain evidence="2 3">LMG 18435</strain>
    </source>
</reference>
<evidence type="ECO:0000256" key="1">
    <source>
        <dbReference type="SAM" id="Phobius"/>
    </source>
</evidence>
<dbReference type="RefSeq" id="WP_055739773.1">
    <property type="nucleotide sequence ID" value="NZ_JAAIWL010000001.1"/>
</dbReference>
<evidence type="ECO:0000313" key="2">
    <source>
        <dbReference type="EMBL" id="KQL54025.1"/>
    </source>
</evidence>
<keyword evidence="1" id="KW-0472">Membrane</keyword>
<accession>A0A0Q3TKD3</accession>
<dbReference type="Proteomes" id="UP000051888">
    <property type="component" value="Unassembled WGS sequence"/>
</dbReference>
<feature type="transmembrane region" description="Helical" evidence="1">
    <location>
        <begin position="7"/>
        <end position="27"/>
    </location>
</feature>
<keyword evidence="1" id="KW-1133">Transmembrane helix</keyword>
<dbReference type="EMBL" id="LJJC01000004">
    <property type="protein sequence ID" value="KQL54025.1"/>
    <property type="molecule type" value="Genomic_DNA"/>
</dbReference>
<keyword evidence="1" id="KW-0812">Transmembrane</keyword>
<sequence>MNLQYFYAILSGFALIILPSLVTTSIIPATLATVLMVVGAIIVILFSVVLIVKALIVLFGNRLK</sequence>
<dbReference type="STRING" id="157838.AN964_11300"/>
<gene>
    <name evidence="2" type="ORF">AN964_11300</name>
</gene>
<comment type="caution">
    <text evidence="2">The sequence shown here is derived from an EMBL/GenBank/DDBJ whole genome shotgun (WGS) entry which is preliminary data.</text>
</comment>
<proteinExistence type="predicted"/>
<keyword evidence="3" id="KW-1185">Reference proteome</keyword>
<organism evidence="2 3">
    <name type="scientific">Heyndrickxia shackletonii</name>
    <dbReference type="NCBI Taxonomy" id="157838"/>
    <lineage>
        <taxon>Bacteria</taxon>
        <taxon>Bacillati</taxon>
        <taxon>Bacillota</taxon>
        <taxon>Bacilli</taxon>
        <taxon>Bacillales</taxon>
        <taxon>Bacillaceae</taxon>
        <taxon>Heyndrickxia</taxon>
    </lineage>
</organism>
<dbReference type="AlphaFoldDB" id="A0A0Q3TKD3"/>
<protein>
    <submittedName>
        <fullName evidence="2">Uncharacterized protein</fullName>
    </submittedName>
</protein>